<keyword evidence="3" id="KW-0804">Transcription</keyword>
<dbReference type="PANTHER" id="PTHR31719:SF116">
    <property type="entry name" value="NAC DOMAIN-CONTAINING PROTEIN"/>
    <property type="match status" value="1"/>
</dbReference>
<dbReference type="GO" id="GO:0003677">
    <property type="term" value="F:DNA binding"/>
    <property type="evidence" value="ECO:0007669"/>
    <property type="project" value="UniProtKB-KW"/>
</dbReference>
<evidence type="ECO:0000313" key="8">
    <source>
        <dbReference type="EMBL" id="CAL5058566.1"/>
    </source>
</evidence>
<accession>A0ABC9CLR5</accession>
<feature type="compositionally biased region" description="Low complexity" evidence="5">
    <location>
        <begin position="196"/>
        <end position="208"/>
    </location>
</feature>
<evidence type="ECO:0000259" key="6">
    <source>
        <dbReference type="PROSITE" id="PS51005"/>
    </source>
</evidence>
<evidence type="ECO:0000313" key="7">
    <source>
        <dbReference type="EMBL" id="CAL5022341.1"/>
    </source>
</evidence>
<keyword evidence="4" id="KW-0539">Nucleus</keyword>
<reference evidence="7" key="1">
    <citation type="submission" date="2024-10" db="EMBL/GenBank/DDBJ databases">
        <authorList>
            <person name="Ryan C."/>
        </authorList>
    </citation>
    <scope>NUCLEOTIDE SEQUENCE [LARGE SCALE GENOMIC DNA]</scope>
</reference>
<sequence length="514" mass="55348">MSAAEALGLPPGVRFDPTGEELVEFYLLPRALGQPPAVPGLIIEADDAAPAASHPWKLLTRHHRTEDDEAYWFERISTSDDAGGGARQARSCGRRWTWVGQRRCPDEALVLPGGDRVSWSKYALNLQEGRGKRGGSTGWVLHEYTVAASPPEEGGTPLPVKLCHVAFTGHGQKRQRVPDDYDDGGEAEGQLHKRAAASSSSSSVVTAAAVPDQEERLLSYGAESSDGDFGGSDAGFSQESSVLNNPWYPDAGSSKKQQPDALDQELAWNQESFSSTNQSQEQLASCGASSAGGFWGCNAGFSQKSCVLETWFPFPEAAGSSQQEPLALDQELPRNQELPPNLSQEQLVDLAGSSIGDYCALLQAQGLGSSQEPPAGQFLTYEQQLRLELAQLLDEIDCSPPCPPSSPAGAEAAYHEEHIKTPAMAGVVPVPTDQESCTTEQPDGDIDDFFAGWGDLDSFCDTTGVQDDNDEDVAARSPERLPARIVEAQPVSGVKRKLNFDLDRHFSDQQTEIF</sequence>
<dbReference type="PANTHER" id="PTHR31719">
    <property type="entry name" value="NAC TRANSCRIPTION FACTOR 56"/>
    <property type="match status" value="1"/>
</dbReference>
<protein>
    <recommendedName>
        <fullName evidence="6">NAC domain-containing protein</fullName>
    </recommendedName>
</protein>
<evidence type="ECO:0000256" key="4">
    <source>
        <dbReference type="ARBA" id="ARBA00023242"/>
    </source>
</evidence>
<dbReference type="Proteomes" id="UP001497457">
    <property type="component" value="Chromosome 4rd"/>
</dbReference>
<dbReference type="PROSITE" id="PS51005">
    <property type="entry name" value="NAC"/>
    <property type="match status" value="1"/>
</dbReference>
<evidence type="ECO:0000256" key="1">
    <source>
        <dbReference type="ARBA" id="ARBA00023015"/>
    </source>
</evidence>
<feature type="region of interest" description="Disordered" evidence="5">
    <location>
        <begin position="465"/>
        <end position="488"/>
    </location>
</feature>
<gene>
    <name evidence="7" type="ORF">URODEC1_LOCUS76433</name>
    <name evidence="8" type="ORF">URODEC1_LOCUS96234</name>
</gene>
<dbReference type="Pfam" id="PF02365">
    <property type="entry name" value="NAM"/>
    <property type="match status" value="1"/>
</dbReference>
<dbReference type="EMBL" id="OZ075114">
    <property type="protein sequence ID" value="CAL5058566.1"/>
    <property type="molecule type" value="Genomic_DNA"/>
</dbReference>
<keyword evidence="9" id="KW-1185">Reference proteome</keyword>
<evidence type="ECO:0000313" key="9">
    <source>
        <dbReference type="Proteomes" id="UP001497457"/>
    </source>
</evidence>
<feature type="compositionally biased region" description="Basic and acidic residues" evidence="5">
    <location>
        <begin position="473"/>
        <end position="482"/>
    </location>
</feature>
<dbReference type="InterPro" id="IPR003441">
    <property type="entry name" value="NAC-dom"/>
</dbReference>
<name>A0ABC9CLR5_9POAL</name>
<dbReference type="Gene3D" id="2.170.150.80">
    <property type="entry name" value="NAC domain"/>
    <property type="match status" value="1"/>
</dbReference>
<organism evidence="7 9">
    <name type="scientific">Urochloa decumbens</name>
    <dbReference type="NCBI Taxonomy" id="240449"/>
    <lineage>
        <taxon>Eukaryota</taxon>
        <taxon>Viridiplantae</taxon>
        <taxon>Streptophyta</taxon>
        <taxon>Embryophyta</taxon>
        <taxon>Tracheophyta</taxon>
        <taxon>Spermatophyta</taxon>
        <taxon>Magnoliopsida</taxon>
        <taxon>Liliopsida</taxon>
        <taxon>Poales</taxon>
        <taxon>Poaceae</taxon>
        <taxon>PACMAD clade</taxon>
        <taxon>Panicoideae</taxon>
        <taxon>Panicodae</taxon>
        <taxon>Paniceae</taxon>
        <taxon>Melinidinae</taxon>
        <taxon>Urochloa</taxon>
    </lineage>
</organism>
<feature type="domain" description="NAC" evidence="6">
    <location>
        <begin position="9"/>
        <end position="168"/>
    </location>
</feature>
<feature type="region of interest" description="Disordered" evidence="5">
    <location>
        <begin position="222"/>
        <end position="261"/>
    </location>
</feature>
<evidence type="ECO:0000256" key="5">
    <source>
        <dbReference type="SAM" id="MobiDB-lite"/>
    </source>
</evidence>
<proteinExistence type="predicted"/>
<dbReference type="AlphaFoldDB" id="A0ABC9CLR5"/>
<dbReference type="SUPFAM" id="SSF101941">
    <property type="entry name" value="NAC domain"/>
    <property type="match status" value="1"/>
</dbReference>
<evidence type="ECO:0000256" key="3">
    <source>
        <dbReference type="ARBA" id="ARBA00023163"/>
    </source>
</evidence>
<dbReference type="InterPro" id="IPR036093">
    <property type="entry name" value="NAC_dom_sf"/>
</dbReference>
<dbReference type="Proteomes" id="UP001497457">
    <property type="component" value="Chromosome 3rd"/>
</dbReference>
<evidence type="ECO:0000256" key="2">
    <source>
        <dbReference type="ARBA" id="ARBA00023125"/>
    </source>
</evidence>
<keyword evidence="1" id="KW-0805">Transcription regulation</keyword>
<feature type="region of interest" description="Disordered" evidence="5">
    <location>
        <begin position="173"/>
        <end position="208"/>
    </location>
</feature>
<dbReference type="EMBL" id="OZ075113">
    <property type="protein sequence ID" value="CAL5022341.1"/>
    <property type="molecule type" value="Genomic_DNA"/>
</dbReference>
<keyword evidence="2" id="KW-0238">DNA-binding</keyword>